<name>A0AAJ3DBS8_WEICO</name>
<dbReference type="Proteomes" id="UP000719917">
    <property type="component" value="Unassembled WGS sequence"/>
</dbReference>
<keyword evidence="1" id="KW-0812">Transmembrane</keyword>
<feature type="transmembrane region" description="Helical" evidence="1">
    <location>
        <begin position="64"/>
        <end position="88"/>
    </location>
</feature>
<comment type="caution">
    <text evidence="2">The sequence shown here is derived from an EMBL/GenBank/DDBJ whole genome shotgun (WGS) entry which is preliminary data.</text>
</comment>
<sequence>MLFLNIWRDTPLPSISLLTIAALIGIIGNSVVTFSKRVNMNREFFQLLDATSSYSSRHFLQTQAVIQITLNFVIYSWLVLIGVVLHKLTLSIDLIFIGGLVSILGLYFSAIGFVVAMKFSGKTLDTLSFPMTVVAGLMIVPFQSFPQQGVIKQLTLVEKFLPGYWFNEASQRIGLSQHFEMPLLLMMASVLATLLIVVSLLKGKDSKIKIRL</sequence>
<evidence type="ECO:0000313" key="2">
    <source>
        <dbReference type="EMBL" id="NBA12494.1"/>
    </source>
</evidence>
<gene>
    <name evidence="2" type="ORF">GTU77_09810</name>
</gene>
<protein>
    <submittedName>
        <fullName evidence="2">Uncharacterized protein</fullName>
    </submittedName>
</protein>
<organism evidence="2 3">
    <name type="scientific">Weissella confusa</name>
    <name type="common">Lactobacillus confusus</name>
    <dbReference type="NCBI Taxonomy" id="1583"/>
    <lineage>
        <taxon>Bacteria</taxon>
        <taxon>Bacillati</taxon>
        <taxon>Bacillota</taxon>
        <taxon>Bacilli</taxon>
        <taxon>Lactobacillales</taxon>
        <taxon>Lactobacillaceae</taxon>
        <taxon>Weissella</taxon>
    </lineage>
</organism>
<keyword evidence="1" id="KW-1133">Transmembrane helix</keyword>
<feature type="transmembrane region" description="Helical" evidence="1">
    <location>
        <begin position="127"/>
        <end position="145"/>
    </location>
</feature>
<keyword evidence="1" id="KW-0472">Membrane</keyword>
<accession>A0AAJ3DBS8</accession>
<dbReference type="RefSeq" id="WP_161691615.1">
    <property type="nucleotide sequence ID" value="NZ_JAAAMQ010000032.1"/>
</dbReference>
<dbReference type="EMBL" id="JAAAMQ010000032">
    <property type="protein sequence ID" value="NBA12494.1"/>
    <property type="molecule type" value="Genomic_DNA"/>
</dbReference>
<reference evidence="2" key="1">
    <citation type="submission" date="2020-01" db="EMBL/GenBank/DDBJ databases">
        <title>First Reported Case and Whole Genome of Weissella confusa in an Equid.</title>
        <authorList>
            <person name="Little S.V."/>
            <person name="Lawhon S.D."/>
        </authorList>
    </citation>
    <scope>NUCLEOTIDE SEQUENCE</scope>
    <source>
        <strain evidence="2">718955</strain>
    </source>
</reference>
<feature type="transmembrane region" description="Helical" evidence="1">
    <location>
        <begin position="183"/>
        <end position="201"/>
    </location>
</feature>
<feature type="transmembrane region" description="Helical" evidence="1">
    <location>
        <begin position="12"/>
        <end position="32"/>
    </location>
</feature>
<proteinExistence type="predicted"/>
<evidence type="ECO:0000313" key="3">
    <source>
        <dbReference type="Proteomes" id="UP000719917"/>
    </source>
</evidence>
<evidence type="ECO:0000256" key="1">
    <source>
        <dbReference type="SAM" id="Phobius"/>
    </source>
</evidence>
<dbReference type="AlphaFoldDB" id="A0AAJ3DBS8"/>
<feature type="transmembrane region" description="Helical" evidence="1">
    <location>
        <begin position="94"/>
        <end position="115"/>
    </location>
</feature>